<dbReference type="EMBL" id="JBBPBM010000177">
    <property type="protein sequence ID" value="KAK8502036.1"/>
    <property type="molecule type" value="Genomic_DNA"/>
</dbReference>
<dbReference type="Proteomes" id="UP001472677">
    <property type="component" value="Unassembled WGS sequence"/>
</dbReference>
<keyword evidence="3" id="KW-1185">Reference proteome</keyword>
<gene>
    <name evidence="2" type="ORF">V6N12_003385</name>
</gene>
<organism evidence="2 3">
    <name type="scientific">Hibiscus sabdariffa</name>
    <name type="common">roselle</name>
    <dbReference type="NCBI Taxonomy" id="183260"/>
    <lineage>
        <taxon>Eukaryota</taxon>
        <taxon>Viridiplantae</taxon>
        <taxon>Streptophyta</taxon>
        <taxon>Embryophyta</taxon>
        <taxon>Tracheophyta</taxon>
        <taxon>Spermatophyta</taxon>
        <taxon>Magnoliopsida</taxon>
        <taxon>eudicotyledons</taxon>
        <taxon>Gunneridae</taxon>
        <taxon>Pentapetalae</taxon>
        <taxon>rosids</taxon>
        <taxon>malvids</taxon>
        <taxon>Malvales</taxon>
        <taxon>Malvaceae</taxon>
        <taxon>Malvoideae</taxon>
        <taxon>Hibiscus</taxon>
    </lineage>
</organism>
<accession>A0ABR2B5B2</accession>
<evidence type="ECO:0000313" key="3">
    <source>
        <dbReference type="Proteomes" id="UP001472677"/>
    </source>
</evidence>
<feature type="compositionally biased region" description="Basic and acidic residues" evidence="1">
    <location>
        <begin position="61"/>
        <end position="85"/>
    </location>
</feature>
<proteinExistence type="predicted"/>
<reference evidence="2 3" key="1">
    <citation type="journal article" date="2024" name="G3 (Bethesda)">
        <title>Genome assembly of Hibiscus sabdariffa L. provides insights into metabolisms of medicinal natural products.</title>
        <authorList>
            <person name="Kim T."/>
        </authorList>
    </citation>
    <scope>NUCLEOTIDE SEQUENCE [LARGE SCALE GENOMIC DNA]</scope>
    <source>
        <strain evidence="2">TK-2024</strain>
        <tissue evidence="2">Old leaves</tissue>
    </source>
</reference>
<name>A0ABR2B5B2_9ROSI</name>
<evidence type="ECO:0000256" key="1">
    <source>
        <dbReference type="SAM" id="MobiDB-lite"/>
    </source>
</evidence>
<comment type="caution">
    <text evidence="2">The sequence shown here is derived from an EMBL/GenBank/DDBJ whole genome shotgun (WGS) entry which is preliminary data.</text>
</comment>
<evidence type="ECO:0000313" key="2">
    <source>
        <dbReference type="EMBL" id="KAK8502036.1"/>
    </source>
</evidence>
<protein>
    <submittedName>
        <fullName evidence="2">Uncharacterized protein</fullName>
    </submittedName>
</protein>
<sequence length="85" mass="10096">MSQWKFIVTKSQANMTFVDGRARAQSATASMASFSHKRPEHDLCHWRTGFHRVGHRRKHNAKMERKWGSKNQRMEGKRKENKEGW</sequence>
<feature type="region of interest" description="Disordered" evidence="1">
    <location>
        <begin position="54"/>
        <end position="85"/>
    </location>
</feature>